<dbReference type="Proteomes" id="UP001234178">
    <property type="component" value="Unassembled WGS sequence"/>
</dbReference>
<proteinExistence type="predicted"/>
<name>A0ABR0AHI0_9CRUS</name>
<evidence type="ECO:0000313" key="1">
    <source>
        <dbReference type="EMBL" id="KAK4024505.1"/>
    </source>
</evidence>
<reference evidence="1 2" key="1">
    <citation type="journal article" date="2023" name="Nucleic Acids Res.">
        <title>The hologenome of Daphnia magna reveals possible DNA methylation and microbiome-mediated evolution of the host genome.</title>
        <authorList>
            <person name="Chaturvedi A."/>
            <person name="Li X."/>
            <person name="Dhandapani V."/>
            <person name="Marshall H."/>
            <person name="Kissane S."/>
            <person name="Cuenca-Cambronero M."/>
            <person name="Asole G."/>
            <person name="Calvet F."/>
            <person name="Ruiz-Romero M."/>
            <person name="Marangio P."/>
            <person name="Guigo R."/>
            <person name="Rago D."/>
            <person name="Mirbahai L."/>
            <person name="Eastwood N."/>
            <person name="Colbourne J.K."/>
            <person name="Zhou J."/>
            <person name="Mallon E."/>
            <person name="Orsini L."/>
        </authorList>
    </citation>
    <scope>NUCLEOTIDE SEQUENCE [LARGE SCALE GENOMIC DNA]</scope>
    <source>
        <strain evidence="1">LRV0_1</strain>
    </source>
</reference>
<organism evidence="1 2">
    <name type="scientific">Daphnia magna</name>
    <dbReference type="NCBI Taxonomy" id="35525"/>
    <lineage>
        <taxon>Eukaryota</taxon>
        <taxon>Metazoa</taxon>
        <taxon>Ecdysozoa</taxon>
        <taxon>Arthropoda</taxon>
        <taxon>Crustacea</taxon>
        <taxon>Branchiopoda</taxon>
        <taxon>Diplostraca</taxon>
        <taxon>Cladocera</taxon>
        <taxon>Anomopoda</taxon>
        <taxon>Daphniidae</taxon>
        <taxon>Daphnia</taxon>
    </lineage>
</organism>
<protein>
    <submittedName>
        <fullName evidence="1">Uncharacterized protein</fullName>
    </submittedName>
</protein>
<dbReference type="EMBL" id="JAOYFB010000037">
    <property type="protein sequence ID" value="KAK4024505.1"/>
    <property type="molecule type" value="Genomic_DNA"/>
</dbReference>
<sequence>MAERKFWIKSRMLRIGPDVEQIINKELTNLMLKCRQTPVGSSPQITAHPVPGQEAELSAKVEIPNSQLQGWSPIVGALYEPKY</sequence>
<keyword evidence="2" id="KW-1185">Reference proteome</keyword>
<gene>
    <name evidence="1" type="ORF">OUZ56_009928</name>
</gene>
<evidence type="ECO:0000313" key="2">
    <source>
        <dbReference type="Proteomes" id="UP001234178"/>
    </source>
</evidence>
<accession>A0ABR0AHI0</accession>
<comment type="caution">
    <text evidence="1">The sequence shown here is derived from an EMBL/GenBank/DDBJ whole genome shotgun (WGS) entry which is preliminary data.</text>
</comment>